<comment type="similarity">
    <text evidence="7">Belongs to the transglycosylase MltG family.</text>
</comment>
<keyword evidence="1 7" id="KW-1003">Cell membrane</keyword>
<dbReference type="GO" id="GO:0071555">
    <property type="term" value="P:cell wall organization"/>
    <property type="evidence" value="ECO:0007669"/>
    <property type="project" value="UniProtKB-KW"/>
</dbReference>
<sequence length="346" mass="39538">MEKKRSFPKFLGIALIILVIIGAFVGWKAYQTFIGPSVTDKEEFFYVHTNDTYDLVFARLKSQGIVRHPDLFDFAAKKMNYPSGIKAGRYKLTPGMNNRRLIGNLRGGYQEAVKFRFANVRLKENFAGLLGKSFEADSTMFNDILNNEAVAEQYGFTKDNFFSMFIPNTYDIYWNTSPDKIVARFNDEYKKFWTDERQQKAQAINLTPVEVATLASIVKGEALHIDEMPKIAGLYLNRLRKGMLLQADPTVIFANNDFTIRRVLNRHLTIDNPYNTYRYKGLPPGPIMMPSIASIDAVLNPADHDYIYMCAKADFSGYHAFAVTVSEHLVNARQFQKALDARNIKK</sequence>
<evidence type="ECO:0000313" key="9">
    <source>
        <dbReference type="Proteomes" id="UP000309872"/>
    </source>
</evidence>
<dbReference type="Pfam" id="PF02618">
    <property type="entry name" value="YceG"/>
    <property type="match status" value="1"/>
</dbReference>
<comment type="function">
    <text evidence="7">Functions as a peptidoglycan terminase that cleaves nascent peptidoglycan strands endolytically to terminate their elongation.</text>
</comment>
<dbReference type="EMBL" id="SUKA01000011">
    <property type="protein sequence ID" value="TJY60733.1"/>
    <property type="molecule type" value="Genomic_DNA"/>
</dbReference>
<dbReference type="Gene3D" id="3.30.160.60">
    <property type="entry name" value="Classic Zinc Finger"/>
    <property type="match status" value="1"/>
</dbReference>
<dbReference type="PANTHER" id="PTHR30518">
    <property type="entry name" value="ENDOLYTIC MUREIN TRANSGLYCOSYLASE"/>
    <property type="match status" value="1"/>
</dbReference>
<dbReference type="Gene3D" id="3.30.1490.480">
    <property type="entry name" value="Endolytic murein transglycosylase"/>
    <property type="match status" value="1"/>
</dbReference>
<keyword evidence="9" id="KW-1185">Reference proteome</keyword>
<protein>
    <recommendedName>
        <fullName evidence="7">Endolytic murein transglycosylase</fullName>
        <ecNumber evidence="7">4.2.2.29</ecNumber>
    </recommendedName>
    <alternativeName>
        <fullName evidence="7">Peptidoglycan lytic transglycosylase</fullName>
    </alternativeName>
    <alternativeName>
        <fullName evidence="7">Peptidoglycan polymerization terminase</fullName>
    </alternativeName>
</protein>
<accession>A0A4U0GPJ5</accession>
<dbReference type="Proteomes" id="UP000309872">
    <property type="component" value="Unassembled WGS sequence"/>
</dbReference>
<keyword evidence="2 7" id="KW-0812">Transmembrane</keyword>
<keyword evidence="6 7" id="KW-0961">Cell wall biogenesis/degradation</keyword>
<dbReference type="CDD" id="cd08010">
    <property type="entry name" value="MltG_like"/>
    <property type="match status" value="1"/>
</dbReference>
<keyword evidence="5 7" id="KW-0456">Lyase</keyword>
<comment type="caution">
    <text evidence="8">The sequence shown here is derived from an EMBL/GenBank/DDBJ whole genome shotgun (WGS) entry which is preliminary data.</text>
</comment>
<evidence type="ECO:0000256" key="4">
    <source>
        <dbReference type="ARBA" id="ARBA00023136"/>
    </source>
</evidence>
<dbReference type="GO" id="GO:0008932">
    <property type="term" value="F:lytic endotransglycosylase activity"/>
    <property type="evidence" value="ECO:0007669"/>
    <property type="project" value="UniProtKB-UniRule"/>
</dbReference>
<evidence type="ECO:0000313" key="8">
    <source>
        <dbReference type="EMBL" id="TJY60733.1"/>
    </source>
</evidence>
<proteinExistence type="inferred from homology"/>
<comment type="catalytic activity">
    <reaction evidence="7">
        <text>a peptidoglycan chain = a peptidoglycan chain with N-acetyl-1,6-anhydromuramyl-[peptide] at the reducing end + a peptidoglycan chain with N-acetylglucosamine at the non-reducing end.</text>
        <dbReference type="EC" id="4.2.2.29"/>
    </reaction>
</comment>
<dbReference type="InterPro" id="IPR003770">
    <property type="entry name" value="MLTG-like"/>
</dbReference>
<keyword evidence="4 7" id="KW-0472">Membrane</keyword>
<dbReference type="EC" id="4.2.2.29" evidence="7"/>
<dbReference type="OrthoDB" id="9814591at2"/>
<feature type="transmembrane region" description="Helical" evidence="7">
    <location>
        <begin position="7"/>
        <end position="27"/>
    </location>
</feature>
<comment type="subcellular location">
    <subcellularLocation>
        <location evidence="7">Cell membrane</location>
        <topology evidence="7">Single-pass membrane protein</topology>
    </subcellularLocation>
</comment>
<name>A0A4U0GPJ5_9SPHI</name>
<dbReference type="PANTHER" id="PTHR30518:SF2">
    <property type="entry name" value="ENDOLYTIC MUREIN TRANSGLYCOSYLASE"/>
    <property type="match status" value="1"/>
</dbReference>
<evidence type="ECO:0000256" key="6">
    <source>
        <dbReference type="ARBA" id="ARBA00023316"/>
    </source>
</evidence>
<keyword evidence="3 7" id="KW-1133">Transmembrane helix</keyword>
<dbReference type="GO" id="GO:0009252">
    <property type="term" value="P:peptidoglycan biosynthetic process"/>
    <property type="evidence" value="ECO:0007669"/>
    <property type="project" value="UniProtKB-UniRule"/>
</dbReference>
<evidence type="ECO:0000256" key="5">
    <source>
        <dbReference type="ARBA" id="ARBA00023239"/>
    </source>
</evidence>
<organism evidence="8 9">
    <name type="scientific">Sphingobacterium alkalisoli</name>
    <dbReference type="NCBI Taxonomy" id="1874115"/>
    <lineage>
        <taxon>Bacteria</taxon>
        <taxon>Pseudomonadati</taxon>
        <taxon>Bacteroidota</taxon>
        <taxon>Sphingobacteriia</taxon>
        <taxon>Sphingobacteriales</taxon>
        <taxon>Sphingobacteriaceae</taxon>
        <taxon>Sphingobacterium</taxon>
    </lineage>
</organism>
<gene>
    <name evidence="7 8" type="primary">mltG</name>
    <name evidence="8" type="ORF">FAZ19_22615</name>
</gene>
<dbReference type="NCBIfam" id="TIGR00247">
    <property type="entry name" value="endolytic transglycosylase MltG"/>
    <property type="match status" value="1"/>
</dbReference>
<evidence type="ECO:0000256" key="2">
    <source>
        <dbReference type="ARBA" id="ARBA00022692"/>
    </source>
</evidence>
<evidence type="ECO:0000256" key="3">
    <source>
        <dbReference type="ARBA" id="ARBA00022989"/>
    </source>
</evidence>
<feature type="site" description="Important for catalytic activity" evidence="7">
    <location>
        <position position="221"/>
    </location>
</feature>
<dbReference type="RefSeq" id="WP_136823052.1">
    <property type="nucleotide sequence ID" value="NZ_BMJX01000011.1"/>
</dbReference>
<dbReference type="GO" id="GO:0005886">
    <property type="term" value="C:plasma membrane"/>
    <property type="evidence" value="ECO:0007669"/>
    <property type="project" value="UniProtKB-SubCell"/>
</dbReference>
<dbReference type="HAMAP" id="MF_02065">
    <property type="entry name" value="MltG"/>
    <property type="match status" value="1"/>
</dbReference>
<dbReference type="AlphaFoldDB" id="A0A4U0GPJ5"/>
<reference evidence="8 9" key="1">
    <citation type="submission" date="2019-04" db="EMBL/GenBank/DDBJ databases">
        <title>Sphingobacterium olei sp. nov., isolated from oil-contaminated soil.</title>
        <authorList>
            <person name="Liu B."/>
        </authorList>
    </citation>
    <scope>NUCLEOTIDE SEQUENCE [LARGE SCALE GENOMIC DNA]</scope>
    <source>
        <strain evidence="8 9">Y3L14</strain>
    </source>
</reference>
<evidence type="ECO:0000256" key="7">
    <source>
        <dbReference type="HAMAP-Rule" id="MF_02065"/>
    </source>
</evidence>
<evidence type="ECO:0000256" key="1">
    <source>
        <dbReference type="ARBA" id="ARBA00022475"/>
    </source>
</evidence>